<evidence type="ECO:0000313" key="2">
    <source>
        <dbReference type="EMBL" id="CAB4741492.1"/>
    </source>
</evidence>
<reference evidence="3" key="1">
    <citation type="submission" date="2020-05" db="EMBL/GenBank/DDBJ databases">
        <authorList>
            <person name="Chiriac C."/>
            <person name="Salcher M."/>
            <person name="Ghai R."/>
            <person name="Kavagutti S V."/>
        </authorList>
    </citation>
    <scope>NUCLEOTIDE SEQUENCE</scope>
</reference>
<accession>A0A6J7CZ49</accession>
<evidence type="ECO:0000313" key="5">
    <source>
        <dbReference type="EMBL" id="CAB5057609.1"/>
    </source>
</evidence>
<dbReference type="InterPro" id="IPR037171">
    <property type="entry name" value="NagB/RpiA_transferase-like"/>
</dbReference>
<organism evidence="3">
    <name type="scientific">freshwater metagenome</name>
    <dbReference type="NCBI Taxonomy" id="449393"/>
    <lineage>
        <taxon>unclassified sequences</taxon>
        <taxon>metagenomes</taxon>
        <taxon>ecological metagenomes</taxon>
    </lineage>
</organism>
<dbReference type="PANTHER" id="PTHR43293">
    <property type="entry name" value="ACETATE COA-TRANSFERASE YDIF"/>
    <property type="match status" value="1"/>
</dbReference>
<dbReference type="EMBL" id="CAFBLE010000004">
    <property type="protein sequence ID" value="CAB4863877.1"/>
    <property type="molecule type" value="Genomic_DNA"/>
</dbReference>
<gene>
    <name evidence="1" type="ORF">UFOPK2289_00129</name>
    <name evidence="2" type="ORF">UFOPK2822_00220</name>
    <name evidence="3" type="ORF">UFOPK3346_00628</name>
    <name evidence="4" type="ORF">UFOPK3670_00691</name>
    <name evidence="5" type="ORF">UFOPK4308_00757</name>
</gene>
<dbReference type="EMBL" id="CAFBMV010000004">
    <property type="protein sequence ID" value="CAB4921448.1"/>
    <property type="molecule type" value="Genomic_DNA"/>
</dbReference>
<proteinExistence type="predicted"/>
<evidence type="ECO:0000313" key="1">
    <source>
        <dbReference type="EMBL" id="CAB4656188.1"/>
    </source>
</evidence>
<sequence>MMTVSAARTLKNGDSCFVGIGIPSTAAILAKATHAPDLVLIYESGTIDTNPTRLPLSIGDGELAQTALTVVSIPEIFNYWLQPGRIKIGFLGAAQVDKFGNINTTFIGGTYKNPTVRLPGAGGATEIAGACQDTTIICRQSTRTFLEKIDFITSVGYGSGPNSRKSYGLIGNGPTTVITDLGILEPDPDSCELTLTKIHQNVDVDAVIAATGWKLKISKDLEVTTPPTDQELLFLRKLNPPKKS</sequence>
<dbReference type="PANTHER" id="PTHR43293:SF3">
    <property type="entry name" value="CHOLESTEROL RING-CLEAVING HYDROLASE IPDB SUBUNIT"/>
    <property type="match status" value="1"/>
</dbReference>
<evidence type="ECO:0000313" key="3">
    <source>
        <dbReference type="EMBL" id="CAB4863877.1"/>
    </source>
</evidence>
<dbReference type="EMBL" id="CAEZWT010000002">
    <property type="protein sequence ID" value="CAB4656188.1"/>
    <property type="molecule type" value="Genomic_DNA"/>
</dbReference>
<dbReference type="SMART" id="SM00882">
    <property type="entry name" value="CoA_trans"/>
    <property type="match status" value="1"/>
</dbReference>
<dbReference type="SUPFAM" id="SSF100950">
    <property type="entry name" value="NagB/RpiA/CoA transferase-like"/>
    <property type="match status" value="1"/>
</dbReference>
<dbReference type="EMBL" id="CAEZZC010000002">
    <property type="protein sequence ID" value="CAB4741492.1"/>
    <property type="molecule type" value="Genomic_DNA"/>
</dbReference>
<dbReference type="AlphaFoldDB" id="A0A6J7CZ49"/>
<name>A0A6J7CZ49_9ZZZZ</name>
<dbReference type="Gene3D" id="3.40.1080.10">
    <property type="entry name" value="Glutaconate Coenzyme A-transferase"/>
    <property type="match status" value="1"/>
</dbReference>
<dbReference type="Pfam" id="PF01144">
    <property type="entry name" value="CoA_trans"/>
    <property type="match status" value="1"/>
</dbReference>
<dbReference type="InterPro" id="IPR004165">
    <property type="entry name" value="CoA_trans_fam_I"/>
</dbReference>
<dbReference type="GO" id="GO:0008410">
    <property type="term" value="F:CoA-transferase activity"/>
    <property type="evidence" value="ECO:0007669"/>
    <property type="project" value="InterPro"/>
</dbReference>
<protein>
    <submittedName>
        <fullName evidence="3">Unannotated protein</fullName>
    </submittedName>
</protein>
<evidence type="ECO:0000313" key="4">
    <source>
        <dbReference type="EMBL" id="CAB4921448.1"/>
    </source>
</evidence>
<dbReference type="EMBL" id="CAFBQL010000004">
    <property type="protein sequence ID" value="CAB5057609.1"/>
    <property type="molecule type" value="Genomic_DNA"/>
</dbReference>